<gene>
    <name evidence="1" type="ORF">PCON_06881</name>
</gene>
<dbReference type="STRING" id="1076935.U4KYH3"/>
<dbReference type="PANTHER" id="PTHR36182:SF1">
    <property type="entry name" value="PROTEIN, PUTATIVE (AFU_ORTHOLOGUE AFUA_6G10930)-RELATED"/>
    <property type="match status" value="1"/>
</dbReference>
<name>U4KYH3_PYROM</name>
<dbReference type="OrthoDB" id="2342176at2759"/>
<evidence type="ECO:0000313" key="2">
    <source>
        <dbReference type="Proteomes" id="UP000018144"/>
    </source>
</evidence>
<keyword evidence="2" id="KW-1185">Reference proteome</keyword>
<dbReference type="PANTHER" id="PTHR36182">
    <property type="entry name" value="PROTEIN, PUTATIVE (AFU_ORTHOLOGUE AFUA_6G10930)-RELATED"/>
    <property type="match status" value="1"/>
</dbReference>
<accession>U4KYH3</accession>
<sequence>MDISAWGCPGGTFIGQANHGGGSCQISLSYDSGVNFHVIKSIIGGCSAVDAGQKDWTTKFKIPATARPGNAILSWSWINYSGGPQEFYQNYALVKIDNPSAAPGEFETKHPKIYLANFPSQQCIVNEADSTQWVNYPEPGPVVDYGINKTDAG</sequence>
<reference evidence="1 2" key="1">
    <citation type="journal article" date="2013" name="PLoS Genet.">
        <title>The genome and development-dependent transcriptomes of Pyronema confluens: a window into fungal evolution.</title>
        <authorList>
            <person name="Traeger S."/>
            <person name="Altegoer F."/>
            <person name="Freitag M."/>
            <person name="Gabaldon T."/>
            <person name="Kempken F."/>
            <person name="Kumar A."/>
            <person name="Marcet-Houben M."/>
            <person name="Poggeler S."/>
            <person name="Stajich J.E."/>
            <person name="Nowrousian M."/>
        </authorList>
    </citation>
    <scope>NUCLEOTIDE SEQUENCE [LARGE SCALE GENOMIC DNA]</scope>
    <source>
        <strain evidence="2">CBS 100304</strain>
        <tissue evidence="1">Vegetative mycelium</tissue>
    </source>
</reference>
<evidence type="ECO:0000313" key="1">
    <source>
        <dbReference type="EMBL" id="CCX07292.1"/>
    </source>
</evidence>
<protein>
    <submittedName>
        <fullName evidence="1">Uncharacterized protein</fullName>
    </submittedName>
</protein>
<organism evidence="1 2">
    <name type="scientific">Pyronema omphalodes (strain CBS 100304)</name>
    <name type="common">Pyronema confluens</name>
    <dbReference type="NCBI Taxonomy" id="1076935"/>
    <lineage>
        <taxon>Eukaryota</taxon>
        <taxon>Fungi</taxon>
        <taxon>Dikarya</taxon>
        <taxon>Ascomycota</taxon>
        <taxon>Pezizomycotina</taxon>
        <taxon>Pezizomycetes</taxon>
        <taxon>Pezizales</taxon>
        <taxon>Pyronemataceae</taxon>
        <taxon>Pyronema</taxon>
    </lineage>
</organism>
<dbReference type="OMA" id="MFIANIP"/>
<dbReference type="Proteomes" id="UP000018144">
    <property type="component" value="Unassembled WGS sequence"/>
</dbReference>
<dbReference type="AlphaFoldDB" id="U4KYH3"/>
<dbReference type="EMBL" id="HF935349">
    <property type="protein sequence ID" value="CCX07292.1"/>
    <property type="molecule type" value="Genomic_DNA"/>
</dbReference>
<proteinExistence type="predicted"/>
<dbReference type="Gene3D" id="2.70.50.70">
    <property type="match status" value="1"/>
</dbReference>